<dbReference type="Proteomes" id="UP000176308">
    <property type="component" value="Unassembled WGS sequence"/>
</dbReference>
<sequence>MTLKEKLNYFKEKIGNTTDFNADFKNLIGIELFDYIHSNEPLKDEFERRLYYLKNLADNKEFNILQDNLFEAIQKIIRLTSLKEVKECQKKWNNALFNRLKGIKGKEKNEDFLTMPELYVALQNKNNYYRLQDNSYFSPLDGEISFTHHIVPVKKQYEIVESFFEEVFLGNPKYQKNEKSPLKELLNDYNDYWYKFDNLIYLIPVKLHSENFEKFFLDCVEFYPRKGYELHYNLFKNSTLRQTETQFNKVKKNAIVVIDDLIDFIETRHSINTEEIGKMPVSYSNNVIDDLERYYNTFINQQNYWHFFSGLARYVKFVLETPETDKIISLVVKNRNEEKKKVKEYEDVAIKEIGKAKDIIWKVIGKNKISDDRLQRLIDRHGTYEISSESEAERLDHSLASIIRWLAENGHKNLVKNLIREENGIIYTNENEFSRKIEDYYKAEQELDEKKEIEEWGAWENLCLVYLVIYKRDEEMQRLRKNDETAILAINFAGLAGEMQHIKEGKITNRLTGVVRDFEPTQFLIDDYTNYTNVIHNHLIRGLNKIKELKIEPPKVVEDFGLQIKANKEMAKRFFEKAELTEEIKNSVLTEIQNNKQEKSGKKSPEKINLNLDRRGNLCNEKGKCYEMGETSKRHKLIRFLTENSDYQPTKLITDSVGYQNNQTTSGEIIKIRKNIKRDLSIKGKEFLEAKKDSGYRINPKYKIKIND</sequence>
<organism evidence="1 2">
    <name type="scientific">Candidatus Staskawiczbacteria bacterium RIFCSPLOWO2_01_FULL_33_9</name>
    <dbReference type="NCBI Taxonomy" id="1802211"/>
    <lineage>
        <taxon>Bacteria</taxon>
        <taxon>Candidatus Staskawicziibacteriota</taxon>
    </lineage>
</organism>
<name>A0A1G2I605_9BACT</name>
<dbReference type="AlphaFoldDB" id="A0A1G2I605"/>
<proteinExistence type="predicted"/>
<comment type="caution">
    <text evidence="1">The sequence shown here is derived from an EMBL/GenBank/DDBJ whole genome shotgun (WGS) entry which is preliminary data.</text>
</comment>
<dbReference type="EMBL" id="MHOX01000031">
    <property type="protein sequence ID" value="OGZ70254.1"/>
    <property type="molecule type" value="Genomic_DNA"/>
</dbReference>
<evidence type="ECO:0000313" key="2">
    <source>
        <dbReference type="Proteomes" id="UP000176308"/>
    </source>
</evidence>
<evidence type="ECO:0000313" key="1">
    <source>
        <dbReference type="EMBL" id="OGZ70254.1"/>
    </source>
</evidence>
<gene>
    <name evidence="1" type="ORF">A2904_01145</name>
</gene>
<protein>
    <submittedName>
        <fullName evidence="1">Uncharacterized protein</fullName>
    </submittedName>
</protein>
<accession>A0A1G2I605</accession>
<reference evidence="1 2" key="1">
    <citation type="journal article" date="2016" name="Nat. Commun.">
        <title>Thousands of microbial genomes shed light on interconnected biogeochemical processes in an aquifer system.</title>
        <authorList>
            <person name="Anantharaman K."/>
            <person name="Brown C.T."/>
            <person name="Hug L.A."/>
            <person name="Sharon I."/>
            <person name="Castelle C.J."/>
            <person name="Probst A.J."/>
            <person name="Thomas B.C."/>
            <person name="Singh A."/>
            <person name="Wilkins M.J."/>
            <person name="Karaoz U."/>
            <person name="Brodie E.L."/>
            <person name="Williams K.H."/>
            <person name="Hubbard S.S."/>
            <person name="Banfield J.F."/>
        </authorList>
    </citation>
    <scope>NUCLEOTIDE SEQUENCE [LARGE SCALE GENOMIC DNA]</scope>
</reference>